<dbReference type="PANTHER" id="PTHR24220:SF692">
    <property type="entry name" value="ABC TRANSPORTER DOMAIN-CONTAINING PROTEIN"/>
    <property type="match status" value="1"/>
</dbReference>
<name>A0ABT2PW65_9MOLU</name>
<keyword evidence="6" id="KW-1185">Reference proteome</keyword>
<keyword evidence="1" id="KW-0547">Nucleotide-binding</keyword>
<evidence type="ECO:0000256" key="3">
    <source>
        <dbReference type="SAM" id="Phobius"/>
    </source>
</evidence>
<feature type="transmembrane region" description="Helical" evidence="3">
    <location>
        <begin position="541"/>
        <end position="562"/>
    </location>
</feature>
<dbReference type="InterPro" id="IPR017871">
    <property type="entry name" value="ABC_transporter-like_CS"/>
</dbReference>
<feature type="transmembrane region" description="Helical" evidence="3">
    <location>
        <begin position="589"/>
        <end position="610"/>
    </location>
</feature>
<keyword evidence="3" id="KW-0472">Membrane</keyword>
<sequence>MIHLNNLNYYYTNKTYYQKVLNNISIQINAFDFVLIKGKSGSGKSTLAKIMAGIITDYQGEYVIDGIIQQNHASRHVEYIHSKHQLIPQFTVLENLLNRTSDINRINELLSMVNLQNKVDSKLKNLSGGEIQRISVVASLLTSKPIIIADEPTQGLDEVNAKYIIKLFSNIKDKTVIFISHNPNLVKDYATQIIEIEDGTITIEKAITNQKENQVPKYLPNNRIPCPLTQIKRSPFGFILNCFSFILALMLIFGVASGLNVYFNENTSSNPSFSAFYQNRLIIQKKDKSGFTNADKGFLSTLNGKVVYNDIFLDGYMKSSYQDMSIDGQIYINNQFVPVVLEGQPILSKNEILLAIQKEDIDTYRPLINQTLLYGFDHVGIQTEGINLTIVGLIDKEIVSLQSPNFYVISDELIDELESKSRFNNVLLEVFAKNELLLSYSQANIQVTINNSIPNNTVEIPYFTGSSIDIKLTKGNQVITNTLNAIVGSSFSMNQATWDELTSNLLDSQASLLHVSNMNQTIRTLRENGFSVYVVNQNNQGILFLTTIIGTSVLVFSLFIALDLKVSKRLEQSLVWHGISYRNRLIRKVAYYLLSVTPAVILTIFVSFILKREKDIVFRFLFGWINPAAIFNLLVIAIFTMVTLTTLFVSRQRKVAVQ</sequence>
<feature type="transmembrane region" description="Helical" evidence="3">
    <location>
        <begin position="630"/>
        <end position="649"/>
    </location>
</feature>
<organism evidence="5 6">
    <name type="scientific">Paracholeplasma vituli</name>
    <dbReference type="NCBI Taxonomy" id="69473"/>
    <lineage>
        <taxon>Bacteria</taxon>
        <taxon>Bacillati</taxon>
        <taxon>Mycoplasmatota</taxon>
        <taxon>Mollicutes</taxon>
        <taxon>Acholeplasmatales</taxon>
        <taxon>Acholeplasmataceae</taxon>
        <taxon>Paracholeplasma</taxon>
    </lineage>
</organism>
<dbReference type="Proteomes" id="UP001209076">
    <property type="component" value="Unassembled WGS sequence"/>
</dbReference>
<evidence type="ECO:0000313" key="5">
    <source>
        <dbReference type="EMBL" id="MCU0105205.1"/>
    </source>
</evidence>
<comment type="caution">
    <text evidence="5">The sequence shown here is derived from an EMBL/GenBank/DDBJ whole genome shotgun (WGS) entry which is preliminary data.</text>
</comment>
<accession>A0ABT2PW65</accession>
<dbReference type="PROSITE" id="PS50893">
    <property type="entry name" value="ABC_TRANSPORTER_2"/>
    <property type="match status" value="1"/>
</dbReference>
<dbReference type="PANTHER" id="PTHR24220">
    <property type="entry name" value="IMPORT ATP-BINDING PROTEIN"/>
    <property type="match status" value="1"/>
</dbReference>
<protein>
    <submittedName>
        <fullName evidence="5">ATP-binding cassette domain-containing protein</fullName>
    </submittedName>
</protein>
<feature type="domain" description="ABC transporter" evidence="4">
    <location>
        <begin position="2"/>
        <end position="223"/>
    </location>
</feature>
<dbReference type="SMART" id="SM00382">
    <property type="entry name" value="AAA"/>
    <property type="match status" value="1"/>
</dbReference>
<reference evidence="6" key="1">
    <citation type="submission" date="2023-07" db="EMBL/GenBank/DDBJ databases">
        <title>Novel Mycoplasma species identified in domestic and wild animals.</title>
        <authorList>
            <person name="Volokhov D.V."/>
            <person name="Furtak V.A."/>
            <person name="Zagorodnyaya T.A."/>
        </authorList>
    </citation>
    <scope>NUCLEOTIDE SEQUENCE [LARGE SCALE GENOMIC DNA]</scope>
    <source>
        <strain evidence="6">92-19</strain>
    </source>
</reference>
<feature type="transmembrane region" description="Helical" evidence="3">
    <location>
        <begin position="238"/>
        <end position="263"/>
    </location>
</feature>
<dbReference type="Pfam" id="PF00005">
    <property type="entry name" value="ABC_tran"/>
    <property type="match status" value="1"/>
</dbReference>
<keyword evidence="2 5" id="KW-0067">ATP-binding</keyword>
<evidence type="ECO:0000313" key="6">
    <source>
        <dbReference type="Proteomes" id="UP001209076"/>
    </source>
</evidence>
<evidence type="ECO:0000256" key="1">
    <source>
        <dbReference type="ARBA" id="ARBA00022741"/>
    </source>
</evidence>
<dbReference type="InterPro" id="IPR003593">
    <property type="entry name" value="AAA+_ATPase"/>
</dbReference>
<dbReference type="SUPFAM" id="SSF52540">
    <property type="entry name" value="P-loop containing nucleoside triphosphate hydrolases"/>
    <property type="match status" value="1"/>
</dbReference>
<dbReference type="InterPro" id="IPR027417">
    <property type="entry name" value="P-loop_NTPase"/>
</dbReference>
<dbReference type="InterPro" id="IPR015854">
    <property type="entry name" value="ABC_transpr_LolD-like"/>
</dbReference>
<evidence type="ECO:0000256" key="2">
    <source>
        <dbReference type="ARBA" id="ARBA00022840"/>
    </source>
</evidence>
<proteinExistence type="predicted"/>
<dbReference type="PROSITE" id="PS00211">
    <property type="entry name" value="ABC_TRANSPORTER_1"/>
    <property type="match status" value="1"/>
</dbReference>
<gene>
    <name evidence="5" type="ORF">N7603_06000</name>
</gene>
<dbReference type="RefSeq" id="WP_262096474.1">
    <property type="nucleotide sequence ID" value="NZ_JAOEGN010000010.1"/>
</dbReference>
<evidence type="ECO:0000259" key="4">
    <source>
        <dbReference type="PROSITE" id="PS50893"/>
    </source>
</evidence>
<keyword evidence="3" id="KW-0812">Transmembrane</keyword>
<dbReference type="InterPro" id="IPR003439">
    <property type="entry name" value="ABC_transporter-like_ATP-bd"/>
</dbReference>
<dbReference type="GO" id="GO:0005524">
    <property type="term" value="F:ATP binding"/>
    <property type="evidence" value="ECO:0007669"/>
    <property type="project" value="UniProtKB-KW"/>
</dbReference>
<keyword evidence="3" id="KW-1133">Transmembrane helix</keyword>
<dbReference type="Gene3D" id="3.40.50.300">
    <property type="entry name" value="P-loop containing nucleotide triphosphate hydrolases"/>
    <property type="match status" value="1"/>
</dbReference>
<dbReference type="EMBL" id="JAOEGN010000010">
    <property type="protein sequence ID" value="MCU0105205.1"/>
    <property type="molecule type" value="Genomic_DNA"/>
</dbReference>